<dbReference type="RefSeq" id="WP_271920265.1">
    <property type="nucleotide sequence ID" value="NZ_JAQNDO010000001.1"/>
</dbReference>
<dbReference type="GO" id="GO:0051213">
    <property type="term" value="F:dioxygenase activity"/>
    <property type="evidence" value="ECO:0007669"/>
    <property type="project" value="UniProtKB-KW"/>
</dbReference>
<dbReference type="InterPro" id="IPR008775">
    <property type="entry name" value="Phytyl_CoA_dOase-like"/>
</dbReference>
<comment type="caution">
    <text evidence="1">The sequence shown here is derived from an EMBL/GenBank/DDBJ whole genome shotgun (WGS) entry which is preliminary data.</text>
</comment>
<dbReference type="GO" id="GO:0016740">
    <property type="term" value="F:transferase activity"/>
    <property type="evidence" value="ECO:0007669"/>
    <property type="project" value="UniProtKB-KW"/>
</dbReference>
<keyword evidence="1" id="KW-0223">Dioxygenase</keyword>
<accession>A0ABT5ERV4</accession>
<keyword evidence="1" id="KW-0808">Transferase</keyword>
<organism evidence="1 2">
    <name type="scientific">Polyangium mundeleinium</name>
    <dbReference type="NCBI Taxonomy" id="2995306"/>
    <lineage>
        <taxon>Bacteria</taxon>
        <taxon>Pseudomonadati</taxon>
        <taxon>Myxococcota</taxon>
        <taxon>Polyangia</taxon>
        <taxon>Polyangiales</taxon>
        <taxon>Polyangiaceae</taxon>
        <taxon>Polyangium</taxon>
    </lineage>
</organism>
<evidence type="ECO:0000313" key="1">
    <source>
        <dbReference type="EMBL" id="MDC0744097.1"/>
    </source>
</evidence>
<dbReference type="Gene3D" id="2.60.120.620">
    <property type="entry name" value="q2cbj1_9rhob like domain"/>
    <property type="match status" value="1"/>
</dbReference>
<proteinExistence type="predicted"/>
<reference evidence="1 2" key="1">
    <citation type="submission" date="2022-11" db="EMBL/GenBank/DDBJ databases">
        <title>Minimal conservation of predation-associated metabolite biosynthetic gene clusters underscores biosynthetic potential of Myxococcota including descriptions for ten novel species: Archangium lansinium sp. nov., Myxococcus landrumus sp. nov., Nannocystis bai.</title>
        <authorList>
            <person name="Ahearne A."/>
            <person name="Stevens C."/>
            <person name="Dowd S."/>
        </authorList>
    </citation>
    <scope>NUCLEOTIDE SEQUENCE [LARGE SCALE GENOMIC DNA]</scope>
    <source>
        <strain evidence="1 2">RJM3</strain>
    </source>
</reference>
<dbReference type="Proteomes" id="UP001221411">
    <property type="component" value="Unassembled WGS sequence"/>
</dbReference>
<name>A0ABT5ERV4_9BACT</name>
<dbReference type="EMBL" id="JAQNDO010000001">
    <property type="protein sequence ID" value="MDC0744097.1"/>
    <property type="molecule type" value="Genomic_DNA"/>
</dbReference>
<protein>
    <submittedName>
        <fullName evidence="1">Phytanoyl-CoA dioxygenase family protein</fullName>
    </submittedName>
</protein>
<keyword evidence="1" id="KW-0560">Oxidoreductase</keyword>
<dbReference type="SUPFAM" id="SSF51197">
    <property type="entry name" value="Clavaminate synthase-like"/>
    <property type="match status" value="1"/>
</dbReference>
<sequence length="135" mass="15475">MDIGHLVDSYHRDGYLVLRGLFSPSEVQEVAEETAALLERKELMAKNNLRVRWQYHYETCEPVFELFDPVTDIAPRCSAWFHDRRVADVLAQLFQDHAHPFKDKLIYKPAGAGGYPLHQDFIARRSTITCGPSTA</sequence>
<keyword evidence="2" id="KW-1185">Reference proteome</keyword>
<evidence type="ECO:0000313" key="2">
    <source>
        <dbReference type="Proteomes" id="UP001221411"/>
    </source>
</evidence>
<gene>
    <name evidence="1" type="ORF">POL67_22390</name>
</gene>
<dbReference type="Pfam" id="PF05721">
    <property type="entry name" value="PhyH"/>
    <property type="match status" value="1"/>
</dbReference>